<dbReference type="InterPro" id="IPR000859">
    <property type="entry name" value="CUB_dom"/>
</dbReference>
<evidence type="ECO:0000256" key="4">
    <source>
        <dbReference type="ARBA" id="ARBA00022729"/>
    </source>
</evidence>
<dbReference type="SUPFAM" id="SSF50494">
    <property type="entry name" value="Trypsin-like serine proteases"/>
    <property type="match status" value="1"/>
</dbReference>
<keyword evidence="2" id="KW-0964">Secreted</keyword>
<evidence type="ECO:0000256" key="6">
    <source>
        <dbReference type="ARBA" id="ARBA00022825"/>
    </source>
</evidence>
<dbReference type="Gene3D" id="2.60.120.290">
    <property type="entry name" value="Spermadhesin, CUB domain"/>
    <property type="match status" value="1"/>
</dbReference>
<dbReference type="PANTHER" id="PTHR24252:SF7">
    <property type="entry name" value="HYALIN"/>
    <property type="match status" value="1"/>
</dbReference>
<dbReference type="CDD" id="cd00190">
    <property type="entry name" value="Tryp_SPc"/>
    <property type="match status" value="1"/>
</dbReference>
<dbReference type="PROSITE" id="PS01180">
    <property type="entry name" value="CUB"/>
    <property type="match status" value="1"/>
</dbReference>
<dbReference type="Pfam" id="PF00431">
    <property type="entry name" value="CUB"/>
    <property type="match status" value="1"/>
</dbReference>
<dbReference type="InterPro" id="IPR001314">
    <property type="entry name" value="Peptidase_S1A"/>
</dbReference>
<organism evidence="14">
    <name type="scientific">Platymeris rhadamanthus</name>
    <name type="common">Red spot assassin bug</name>
    <dbReference type="NCBI Taxonomy" id="1134088"/>
    <lineage>
        <taxon>Eukaryota</taxon>
        <taxon>Metazoa</taxon>
        <taxon>Ecdysozoa</taxon>
        <taxon>Arthropoda</taxon>
        <taxon>Hexapoda</taxon>
        <taxon>Insecta</taxon>
        <taxon>Pterygota</taxon>
        <taxon>Neoptera</taxon>
        <taxon>Paraneoptera</taxon>
        <taxon>Hemiptera</taxon>
        <taxon>Heteroptera</taxon>
        <taxon>Panheteroptera</taxon>
        <taxon>Cimicomorpha</taxon>
        <taxon>Reduviidae</taxon>
        <taxon>Platymeris</taxon>
    </lineage>
</organism>
<name>A0A6B9L564_PLARH</name>
<keyword evidence="5 10" id="KW-0378">Hydrolase</keyword>
<dbReference type="GO" id="GO:0005576">
    <property type="term" value="C:extracellular region"/>
    <property type="evidence" value="ECO:0007669"/>
    <property type="project" value="UniProtKB-SubCell"/>
</dbReference>
<comment type="subcellular location">
    <subcellularLocation>
        <location evidence="1">Secreted</location>
    </subcellularLocation>
</comment>
<keyword evidence="3 10" id="KW-0645">Protease</keyword>
<keyword evidence="7" id="KW-0865">Zymogen</keyword>
<feature type="disulfide bond" evidence="9">
    <location>
        <begin position="76"/>
        <end position="93"/>
    </location>
</feature>
<accession>A0A6B9L564</accession>
<keyword evidence="8 9" id="KW-1015">Disulfide bond</keyword>
<comment type="caution">
    <text evidence="9">Lacks conserved residue(s) required for the propagation of feature annotation.</text>
</comment>
<evidence type="ECO:0000313" key="14">
    <source>
        <dbReference type="EMBL" id="QHB21599.1"/>
    </source>
</evidence>
<dbReference type="Gene3D" id="2.40.10.10">
    <property type="entry name" value="Trypsin-like serine proteases"/>
    <property type="match status" value="1"/>
</dbReference>
<dbReference type="FunFam" id="2.40.10.10:FF:000146">
    <property type="entry name" value="Serine protease 53"/>
    <property type="match status" value="1"/>
</dbReference>
<protein>
    <submittedName>
        <fullName evidence="14">Venom S1 protease with CUB domain 8</fullName>
    </submittedName>
</protein>
<feature type="chain" id="PRO_5025444804" evidence="11">
    <location>
        <begin position="22"/>
        <end position="424"/>
    </location>
</feature>
<dbReference type="InterPro" id="IPR043504">
    <property type="entry name" value="Peptidase_S1_PA_chymotrypsin"/>
</dbReference>
<dbReference type="EMBL" id="MN208410">
    <property type="protein sequence ID" value="QHB21599.1"/>
    <property type="molecule type" value="mRNA"/>
</dbReference>
<feature type="signal peptide" evidence="11">
    <location>
        <begin position="1"/>
        <end position="21"/>
    </location>
</feature>
<evidence type="ECO:0000256" key="1">
    <source>
        <dbReference type="ARBA" id="ARBA00004613"/>
    </source>
</evidence>
<dbReference type="PROSITE" id="PS00134">
    <property type="entry name" value="TRYPSIN_HIS"/>
    <property type="match status" value="1"/>
</dbReference>
<reference evidence="14" key="1">
    <citation type="journal article" date="2019" name="Toxins">
        <title>Missiles of mass disruption: composition and glandular origin of venom used as a projectile defensive weapon by the assassin bug Platymeris rhadamanthus.</title>
        <authorList>
            <person name="Walker A.A."/>
            <person name="Robinson S.D."/>
            <person name="Undheim E.A.B."/>
            <person name="Jin J."/>
            <person name="Han X."/>
            <person name="Fry B.G."/>
            <person name="Vetter I."/>
            <person name="King G.F."/>
        </authorList>
    </citation>
    <scope>NUCLEOTIDE SEQUENCE</scope>
    <source>
        <tissue evidence="14">Venom glands</tissue>
    </source>
</reference>
<dbReference type="PRINTS" id="PR00722">
    <property type="entry name" value="CHYMOTRYPSIN"/>
</dbReference>
<dbReference type="SMART" id="SM00020">
    <property type="entry name" value="Tryp_SPc"/>
    <property type="match status" value="1"/>
</dbReference>
<evidence type="ECO:0000256" key="3">
    <source>
        <dbReference type="ARBA" id="ARBA00022670"/>
    </source>
</evidence>
<dbReference type="PROSITE" id="PS00135">
    <property type="entry name" value="TRYPSIN_SER"/>
    <property type="match status" value="1"/>
</dbReference>
<evidence type="ECO:0000259" key="13">
    <source>
        <dbReference type="PROSITE" id="PS50240"/>
    </source>
</evidence>
<dbReference type="InterPro" id="IPR035914">
    <property type="entry name" value="Sperma_CUB_dom_sf"/>
</dbReference>
<dbReference type="InterPro" id="IPR009003">
    <property type="entry name" value="Peptidase_S1_PA"/>
</dbReference>
<evidence type="ECO:0000256" key="8">
    <source>
        <dbReference type="ARBA" id="ARBA00023157"/>
    </source>
</evidence>
<dbReference type="SUPFAM" id="SSF49854">
    <property type="entry name" value="Spermadhesin, CUB domain"/>
    <property type="match status" value="1"/>
</dbReference>
<dbReference type="InterPro" id="IPR001254">
    <property type="entry name" value="Trypsin_dom"/>
</dbReference>
<dbReference type="GO" id="GO:0006508">
    <property type="term" value="P:proteolysis"/>
    <property type="evidence" value="ECO:0007669"/>
    <property type="project" value="UniProtKB-KW"/>
</dbReference>
<evidence type="ECO:0000256" key="5">
    <source>
        <dbReference type="ARBA" id="ARBA00022801"/>
    </source>
</evidence>
<dbReference type="GO" id="GO:0004252">
    <property type="term" value="F:serine-type endopeptidase activity"/>
    <property type="evidence" value="ECO:0007669"/>
    <property type="project" value="InterPro"/>
</dbReference>
<evidence type="ECO:0000259" key="12">
    <source>
        <dbReference type="PROSITE" id="PS01180"/>
    </source>
</evidence>
<dbReference type="PROSITE" id="PS51257">
    <property type="entry name" value="PROKAR_LIPOPROTEIN"/>
    <property type="match status" value="1"/>
</dbReference>
<dbReference type="InterPro" id="IPR018114">
    <property type="entry name" value="TRYPSIN_HIS"/>
</dbReference>
<keyword evidence="4 11" id="KW-0732">Signal</keyword>
<dbReference type="InterPro" id="IPR033116">
    <property type="entry name" value="TRYPSIN_SER"/>
</dbReference>
<evidence type="ECO:0000256" key="2">
    <source>
        <dbReference type="ARBA" id="ARBA00022525"/>
    </source>
</evidence>
<evidence type="ECO:0000256" key="7">
    <source>
        <dbReference type="ARBA" id="ARBA00023145"/>
    </source>
</evidence>
<evidence type="ECO:0000256" key="10">
    <source>
        <dbReference type="RuleBase" id="RU363034"/>
    </source>
</evidence>
<evidence type="ECO:0000256" key="11">
    <source>
        <dbReference type="SAM" id="SignalP"/>
    </source>
</evidence>
<dbReference type="AlphaFoldDB" id="A0A6B9L564"/>
<feature type="domain" description="Peptidase S1" evidence="13">
    <location>
        <begin position="176"/>
        <end position="407"/>
    </location>
</feature>
<dbReference type="Pfam" id="PF00089">
    <property type="entry name" value="Trypsin"/>
    <property type="match status" value="1"/>
</dbReference>
<dbReference type="PANTHER" id="PTHR24252">
    <property type="entry name" value="ACROSIN-RELATED"/>
    <property type="match status" value="1"/>
</dbReference>
<dbReference type="PROSITE" id="PS50240">
    <property type="entry name" value="TRYPSIN_DOM"/>
    <property type="match status" value="1"/>
</dbReference>
<sequence length="424" mass="48271">MMKFSMLLVVFLISCCSNVFGDTENIYIKVGDPSYDSIYYPTLPKNFEKTWSFTTDDNARISFHCKEFQISRRAVCKNEEILVDTGLSERQLCGSQFDIHIISKKNKMSIKLKTSNDDGYMNCLVQAVTGLDQDQYKNIESVEIDSSEFGVQKGIKSTTCPCGWANKKTFQNLARIVNGKEAGKYEFPWMAAIRRDGAQFCGGAIITEYHVLTAAHCTVNKHDIELEVLVGTNIRWAELEGQRIKVKKIVENKYDKSKGHIHDISILVLEEKINFSEKVGPICLSPEIPNLVNKYITVMGWGYMQQFRSDLSDYLRKTNVRVVDFNTCNYKFNRKFDTKSPSRICTWSFDKDSCMGDSGGPLVWLDPETNRYTQVALVSYGKGCNTPNPKVNTAVSYYYEWIREVVRDTSTGVATCTKIGKWTL</sequence>
<proteinExistence type="evidence at transcript level"/>
<keyword evidence="6 10" id="KW-0720">Serine protease</keyword>
<feature type="domain" description="CUB" evidence="12">
    <location>
        <begin position="16"/>
        <end position="138"/>
    </location>
</feature>
<evidence type="ECO:0000256" key="9">
    <source>
        <dbReference type="PROSITE-ProRule" id="PRU00059"/>
    </source>
</evidence>